<keyword evidence="3" id="KW-1185">Reference proteome</keyword>
<name>A0A7W7ZAQ1_9BACT</name>
<evidence type="ECO:0000256" key="1">
    <source>
        <dbReference type="SAM" id="Phobius"/>
    </source>
</evidence>
<proteinExistence type="predicted"/>
<reference evidence="2 3" key="1">
    <citation type="submission" date="2020-08" db="EMBL/GenBank/DDBJ databases">
        <title>Genomic Encyclopedia of Type Strains, Phase IV (KMG-V): Genome sequencing to study the core and pangenomes of soil and plant-associated prokaryotes.</title>
        <authorList>
            <person name="Whitman W."/>
        </authorList>
    </citation>
    <scope>NUCLEOTIDE SEQUENCE [LARGE SCALE GENOMIC DNA]</scope>
    <source>
        <strain evidence="2 3">M8UP14</strain>
    </source>
</reference>
<evidence type="ECO:0000313" key="3">
    <source>
        <dbReference type="Proteomes" id="UP000540989"/>
    </source>
</evidence>
<organism evidence="2 3">
    <name type="scientific">Granulicella aggregans</name>
    <dbReference type="NCBI Taxonomy" id="474949"/>
    <lineage>
        <taxon>Bacteria</taxon>
        <taxon>Pseudomonadati</taxon>
        <taxon>Acidobacteriota</taxon>
        <taxon>Terriglobia</taxon>
        <taxon>Terriglobales</taxon>
        <taxon>Acidobacteriaceae</taxon>
        <taxon>Granulicella</taxon>
    </lineage>
</organism>
<keyword evidence="1" id="KW-0812">Transmembrane</keyword>
<dbReference type="RefSeq" id="WP_184213941.1">
    <property type="nucleotide sequence ID" value="NZ_JACHIP010000001.1"/>
</dbReference>
<evidence type="ECO:0008006" key="4">
    <source>
        <dbReference type="Google" id="ProtNLM"/>
    </source>
</evidence>
<feature type="transmembrane region" description="Helical" evidence="1">
    <location>
        <begin position="14"/>
        <end position="33"/>
    </location>
</feature>
<sequence length="34" mass="3695">MSGLQTIKAILTDVQFWVPALALAAGIALLLWLR</sequence>
<comment type="caution">
    <text evidence="2">The sequence shown here is derived from an EMBL/GenBank/DDBJ whole genome shotgun (WGS) entry which is preliminary data.</text>
</comment>
<evidence type="ECO:0000313" key="2">
    <source>
        <dbReference type="EMBL" id="MBB5056277.1"/>
    </source>
</evidence>
<accession>A0A7W7ZAQ1</accession>
<keyword evidence="1" id="KW-1133">Transmembrane helix</keyword>
<dbReference type="Proteomes" id="UP000540989">
    <property type="component" value="Unassembled WGS sequence"/>
</dbReference>
<keyword evidence="1" id="KW-0472">Membrane</keyword>
<dbReference type="AlphaFoldDB" id="A0A7W7ZAQ1"/>
<protein>
    <recommendedName>
        <fullName evidence="4">Translocated intimin receptor Tir</fullName>
    </recommendedName>
</protein>
<gene>
    <name evidence="2" type="ORF">HDF16_000946</name>
</gene>
<dbReference type="EMBL" id="JACHIP010000001">
    <property type="protein sequence ID" value="MBB5056277.1"/>
    <property type="molecule type" value="Genomic_DNA"/>
</dbReference>